<dbReference type="InterPro" id="IPR019734">
    <property type="entry name" value="TPR_rpt"/>
</dbReference>
<dbReference type="InterPro" id="IPR011990">
    <property type="entry name" value="TPR-like_helical_dom_sf"/>
</dbReference>
<dbReference type="AlphaFoldDB" id="A0A3B1CV34"/>
<dbReference type="SMART" id="SM00028">
    <property type="entry name" value="TPR"/>
    <property type="match status" value="3"/>
</dbReference>
<reference evidence="1" key="1">
    <citation type="submission" date="2018-06" db="EMBL/GenBank/DDBJ databases">
        <authorList>
            <person name="Zhirakovskaya E."/>
        </authorList>
    </citation>
    <scope>NUCLEOTIDE SEQUENCE</scope>
</reference>
<dbReference type="Gene3D" id="1.25.40.10">
    <property type="entry name" value="Tetratricopeptide repeat domain"/>
    <property type="match status" value="1"/>
</dbReference>
<dbReference type="PROSITE" id="PS50005">
    <property type="entry name" value="TPR"/>
    <property type="match status" value="1"/>
</dbReference>
<name>A0A3B1CV34_9ZZZZ</name>
<protein>
    <submittedName>
        <fullName evidence="1">Uncharacterized protein</fullName>
    </submittedName>
</protein>
<dbReference type="EMBL" id="UOGB01000183">
    <property type="protein sequence ID" value="VAX20537.1"/>
    <property type="molecule type" value="Genomic_DNA"/>
</dbReference>
<evidence type="ECO:0000313" key="1">
    <source>
        <dbReference type="EMBL" id="VAX20537.1"/>
    </source>
</evidence>
<sequence>MAQTVHIVLRKTARLVRKGETEKAERQLKQAIDSGLLDIRLKIRRAIACGDYKSLKEHLDQGNKSGSGWFFVALDALGRGAIDETRLCCNKALAISPGNLSISALSAIADFIDGDKKPLFSMARNLPHVSIHAQALALSAIEKSIISHRPSDTGAADKDDRLGGPPGWIMDRLDDFAVLAYWLIWKTMNAIMHIADSKRRAVFSLVLDGDLFEGFGKKKRAARHYLRALELDPDCQEALESMTIKSIENEAYEDAMTFLLRLVKNVSQNRADNLHLTKWKADILFLMKKFSEAETFYKKIAEHFELGYMLFYRLGLCRLRKGDDAGATGYFEKSLSLIHHGLITRRLKFLGEIR</sequence>
<accession>A0A3B1CV34</accession>
<dbReference type="SUPFAM" id="SSF48452">
    <property type="entry name" value="TPR-like"/>
    <property type="match status" value="1"/>
</dbReference>
<proteinExistence type="predicted"/>
<gene>
    <name evidence="1" type="ORF">MNBD_NITROSPINAE03-1539</name>
</gene>
<organism evidence="1">
    <name type="scientific">hydrothermal vent metagenome</name>
    <dbReference type="NCBI Taxonomy" id="652676"/>
    <lineage>
        <taxon>unclassified sequences</taxon>
        <taxon>metagenomes</taxon>
        <taxon>ecological metagenomes</taxon>
    </lineage>
</organism>